<dbReference type="Gene3D" id="1.20.1250.20">
    <property type="entry name" value="MFS general substrate transporter like domains"/>
    <property type="match status" value="1"/>
</dbReference>
<dbReference type="InterPro" id="IPR011701">
    <property type="entry name" value="MFS"/>
</dbReference>
<dbReference type="RefSeq" id="XP_022463466.1">
    <property type="nucleotide sequence ID" value="XM_022606807.1"/>
</dbReference>
<feature type="transmembrane region" description="Helical" evidence="6">
    <location>
        <begin position="521"/>
        <end position="537"/>
    </location>
</feature>
<dbReference type="Proteomes" id="UP000006310">
    <property type="component" value="Chromosome 3"/>
</dbReference>
<feature type="transmembrane region" description="Helical" evidence="6">
    <location>
        <begin position="383"/>
        <end position="402"/>
    </location>
</feature>
<dbReference type="GO" id="GO:0016020">
    <property type="term" value="C:membrane"/>
    <property type="evidence" value="ECO:0007669"/>
    <property type="project" value="UniProtKB-SubCell"/>
</dbReference>
<dbReference type="OMA" id="YNWKSVE"/>
<evidence type="ECO:0000256" key="5">
    <source>
        <dbReference type="SAM" id="MobiDB-lite"/>
    </source>
</evidence>
<feature type="transmembrane region" description="Helical" evidence="6">
    <location>
        <begin position="115"/>
        <end position="136"/>
    </location>
</feature>
<feature type="transmembrane region" description="Helical" evidence="6">
    <location>
        <begin position="488"/>
        <end position="509"/>
    </location>
</feature>
<dbReference type="EMBL" id="HE978316">
    <property type="protein sequence ID" value="CCK69220.1"/>
    <property type="molecule type" value="Genomic_DNA"/>
</dbReference>
<feature type="transmembrane region" description="Helical" evidence="6">
    <location>
        <begin position="71"/>
        <end position="95"/>
    </location>
</feature>
<dbReference type="GeneID" id="34524900"/>
<evidence type="ECO:0000313" key="7">
    <source>
        <dbReference type="EMBL" id="CCK69220.1"/>
    </source>
</evidence>
<dbReference type="KEGG" id="kng:KNAG_0C01070"/>
<feature type="region of interest" description="Disordered" evidence="5">
    <location>
        <begin position="21"/>
        <end position="43"/>
    </location>
</feature>
<dbReference type="PANTHER" id="PTHR23507">
    <property type="entry name" value="ZGC:174356"/>
    <property type="match status" value="1"/>
</dbReference>
<feature type="transmembrane region" description="Helical" evidence="6">
    <location>
        <begin position="423"/>
        <end position="442"/>
    </location>
</feature>
<name>J7R311_HUIN7</name>
<feature type="transmembrane region" description="Helical" evidence="6">
    <location>
        <begin position="250"/>
        <end position="269"/>
    </location>
</feature>
<keyword evidence="3 6" id="KW-1133">Transmembrane helix</keyword>
<dbReference type="STRING" id="1071383.J7R311"/>
<gene>
    <name evidence="7" type="primary">KNAG0C01070</name>
    <name evidence="7" type="ordered locus">KNAG_0C01070</name>
</gene>
<keyword evidence="2 6" id="KW-0812">Transmembrane</keyword>
<dbReference type="AlphaFoldDB" id="J7R311"/>
<evidence type="ECO:0000256" key="4">
    <source>
        <dbReference type="ARBA" id="ARBA00023136"/>
    </source>
</evidence>
<dbReference type="PANTHER" id="PTHR23507:SF1">
    <property type="entry name" value="FI18259P1-RELATED"/>
    <property type="match status" value="1"/>
</dbReference>
<feature type="transmembrane region" description="Helical" evidence="6">
    <location>
        <begin position="148"/>
        <end position="167"/>
    </location>
</feature>
<dbReference type="SUPFAM" id="SSF103473">
    <property type="entry name" value="MFS general substrate transporter"/>
    <property type="match status" value="1"/>
</dbReference>
<dbReference type="InterPro" id="IPR036259">
    <property type="entry name" value="MFS_trans_sf"/>
</dbReference>
<evidence type="ECO:0000256" key="6">
    <source>
        <dbReference type="SAM" id="Phobius"/>
    </source>
</evidence>
<dbReference type="HOGENOM" id="CLU_017517_2_1_1"/>
<protein>
    <recommendedName>
        <fullName evidence="9">Major facilitator superfamily (MFS) profile domain-containing protein</fullName>
    </recommendedName>
</protein>
<keyword evidence="4 6" id="KW-0472">Membrane</keyword>
<reference evidence="8" key="2">
    <citation type="submission" date="2012-08" db="EMBL/GenBank/DDBJ databases">
        <title>Genome sequence of Kazachstania naganishii.</title>
        <authorList>
            <person name="Gordon J.L."/>
            <person name="Armisen D."/>
            <person name="Proux-Wera E."/>
            <person name="OhEigeartaigh S.S."/>
            <person name="Byrne K.P."/>
            <person name="Wolfe K.H."/>
        </authorList>
    </citation>
    <scope>NUCLEOTIDE SEQUENCE [LARGE SCALE GENOMIC DNA]</scope>
    <source>
        <strain evidence="8">ATCC MYA-139 / BCRC 22969 / CBS 8797 / CCRC 22969 / KCTC 17520 / NBRC 10181 / NCYC 3082</strain>
    </source>
</reference>
<organism evidence="7 8">
    <name type="scientific">Huiozyma naganishii (strain ATCC MYA-139 / BCRC 22969 / CBS 8797 / KCTC 17520 / NBRC 10181 / NCYC 3082 / Yp74L-3)</name>
    <name type="common">Yeast</name>
    <name type="synonym">Kazachstania naganishii</name>
    <dbReference type="NCBI Taxonomy" id="1071383"/>
    <lineage>
        <taxon>Eukaryota</taxon>
        <taxon>Fungi</taxon>
        <taxon>Dikarya</taxon>
        <taxon>Ascomycota</taxon>
        <taxon>Saccharomycotina</taxon>
        <taxon>Saccharomycetes</taxon>
        <taxon>Saccharomycetales</taxon>
        <taxon>Saccharomycetaceae</taxon>
        <taxon>Huiozyma</taxon>
    </lineage>
</organism>
<evidence type="ECO:0000256" key="3">
    <source>
        <dbReference type="ARBA" id="ARBA00022989"/>
    </source>
</evidence>
<reference evidence="7 8" key="1">
    <citation type="journal article" date="2011" name="Proc. Natl. Acad. Sci. U.S.A.">
        <title>Evolutionary erosion of yeast sex chromosomes by mating-type switching accidents.</title>
        <authorList>
            <person name="Gordon J.L."/>
            <person name="Armisen D."/>
            <person name="Proux-Wera E."/>
            <person name="Oheigeartaigh S.S."/>
            <person name="Byrne K.P."/>
            <person name="Wolfe K.H."/>
        </authorList>
    </citation>
    <scope>NUCLEOTIDE SEQUENCE [LARGE SCALE GENOMIC DNA]</scope>
    <source>
        <strain evidence="8">ATCC MYA-139 / BCRC 22969 / CBS 8797 / CCRC 22969 / KCTC 17520 / NBRC 10181 / NCYC 3082</strain>
    </source>
</reference>
<dbReference type="GO" id="GO:0022857">
    <property type="term" value="F:transmembrane transporter activity"/>
    <property type="evidence" value="ECO:0007669"/>
    <property type="project" value="InterPro"/>
</dbReference>
<sequence>MAESRNKLLQLEETSYKSTVKVPEAAMETETELQELQEPQSDDSHRLLSLKREMLELNQKMHVFRRPSMKVVCTLIFVFGFSEMLYLTPFITLTMDKVCEGLNQEQCDPKEVQMSLSSITSLNLIVAGTISTIMAGKWGQLSDRYGRVHVFCWMGAIRVVGNITHILSLSPLVKYNKWLIVFSSSVSSLSGGMFAFFGNVNSYIIDIVEPEERISSISIATGVMQITTAAGPMFGSFLVKWANGNDLVPIYAGLIAGLIFTISCFTIVVEPRHHEALKLSQSQFTQRRESLHGSYSAELLSTSTFLFKMCHHGKYHLSQLLELLLPLKHLWLKPTGRNKSLRPRYNVLLLLGIDMLFMGATMAIMPTLVLFCTYKYNWKSVELGYLISLSGILNAVMLFVESKFVMGWLKKIFTSTSKYSVDYLDKFTITCSLVFVSVGVATPLINNTYSMSILVFLVFRALGRICTPVTESAIVKYYKENQENTGQVFGAIALLNSLTMLVLPPIFLKIYSATISFKPEYFLYVPLAGSLFAYFVCSPTSY</sequence>
<dbReference type="eggNOG" id="KOG2816">
    <property type="taxonomic scope" value="Eukaryota"/>
</dbReference>
<dbReference type="Pfam" id="PF07690">
    <property type="entry name" value="MFS_1"/>
    <property type="match status" value="1"/>
</dbReference>
<accession>J7R311</accession>
<evidence type="ECO:0000256" key="2">
    <source>
        <dbReference type="ARBA" id="ARBA00022692"/>
    </source>
</evidence>
<evidence type="ECO:0000256" key="1">
    <source>
        <dbReference type="ARBA" id="ARBA00004141"/>
    </source>
</evidence>
<proteinExistence type="predicted"/>
<comment type="subcellular location">
    <subcellularLocation>
        <location evidence="1">Membrane</location>
        <topology evidence="1">Multi-pass membrane protein</topology>
    </subcellularLocation>
</comment>
<feature type="transmembrane region" description="Helical" evidence="6">
    <location>
        <begin position="217"/>
        <end position="238"/>
    </location>
</feature>
<dbReference type="OrthoDB" id="3026777at2759"/>
<feature type="transmembrane region" description="Helical" evidence="6">
    <location>
        <begin position="347"/>
        <end position="371"/>
    </location>
</feature>
<keyword evidence="8" id="KW-1185">Reference proteome</keyword>
<evidence type="ECO:0000313" key="8">
    <source>
        <dbReference type="Proteomes" id="UP000006310"/>
    </source>
</evidence>
<feature type="transmembrane region" description="Helical" evidence="6">
    <location>
        <begin position="179"/>
        <end position="205"/>
    </location>
</feature>
<evidence type="ECO:0008006" key="9">
    <source>
        <dbReference type="Google" id="ProtNLM"/>
    </source>
</evidence>